<sequence length="711" mass="82538">MAQPDVASALVAWVNTFDKLSRTVSTISDLADSTILIEIVCTIDNKFFKLSNDIRENIWTQRLKKLDQMYQLIMHYYETVLGVSTMNVDAPNLTSIARDGNLDETIKLWSLILTLAVRSPNNDVYIEKIQSLTPQSQQGLMVSIERIMTRLGEPTVQHSARPPQITDNGLNKAHEEYIKLIEEKDTLEKTHAILMEEHSELSSRYDDLQASNDELRQKLREIESGKDLHWKAEIDNLRHELARSENRRHETELLVERSNITISELTKKNIDLTEQADRAMQLSDQLDEHKHTADKLRKSEAVLEKYRKKLDETADIRRTLKAMEQENRQLVERNREIEDEYRKVSGYKSLMENYKKQIDALQMEKAELIAQNNKLEFENKHMRSKIEAHEVAHARDMEAIHLLEDRVREMEMGDGERLQMEEDKTEVERNIESIGDEMSFAEKGDTKTSLRLKINELERELARLSEGKPVDGNAEAELLILQNMLEDANRAKNKLQKDYEKVLKDKITLETELRNGSTSNGVDKPENRKSFENELSETKRKLIEAQVKLNQTERGDETDSALEARVKELEAEKEKLKSRNEELKSFIQSLEGKSEEDLKSQNIQLLQKNQEFKKFIKDQYEIIKGLESCKTAFDAEKKAYAEEVAHLKQTHEEEKRRVAKEMSLITSAWFSMGRRIQGDHVFLQRQAPSSFLGQQRMILDTQETGQMLIVL</sequence>
<dbReference type="Proteomes" id="UP000789702">
    <property type="component" value="Unassembled WGS sequence"/>
</dbReference>
<protein>
    <submittedName>
        <fullName evidence="1">16125_t:CDS:1</fullName>
    </submittedName>
</protein>
<keyword evidence="2" id="KW-1185">Reference proteome</keyword>
<gene>
    <name evidence="1" type="ORF">DHETER_LOCUS4448</name>
</gene>
<dbReference type="EMBL" id="CAJVPU010004430">
    <property type="protein sequence ID" value="CAG8532908.1"/>
    <property type="molecule type" value="Genomic_DNA"/>
</dbReference>
<proteinExistence type="predicted"/>
<accession>A0ACA9LIL3</accession>
<evidence type="ECO:0000313" key="2">
    <source>
        <dbReference type="Proteomes" id="UP000789702"/>
    </source>
</evidence>
<evidence type="ECO:0000313" key="1">
    <source>
        <dbReference type="EMBL" id="CAG8532908.1"/>
    </source>
</evidence>
<comment type="caution">
    <text evidence="1">The sequence shown here is derived from an EMBL/GenBank/DDBJ whole genome shotgun (WGS) entry which is preliminary data.</text>
</comment>
<reference evidence="1" key="1">
    <citation type="submission" date="2021-06" db="EMBL/GenBank/DDBJ databases">
        <authorList>
            <person name="Kallberg Y."/>
            <person name="Tangrot J."/>
            <person name="Rosling A."/>
        </authorList>
    </citation>
    <scope>NUCLEOTIDE SEQUENCE</scope>
    <source>
        <strain evidence="1">IL203A</strain>
    </source>
</reference>
<organism evidence="1 2">
    <name type="scientific">Dentiscutata heterogama</name>
    <dbReference type="NCBI Taxonomy" id="1316150"/>
    <lineage>
        <taxon>Eukaryota</taxon>
        <taxon>Fungi</taxon>
        <taxon>Fungi incertae sedis</taxon>
        <taxon>Mucoromycota</taxon>
        <taxon>Glomeromycotina</taxon>
        <taxon>Glomeromycetes</taxon>
        <taxon>Diversisporales</taxon>
        <taxon>Gigasporaceae</taxon>
        <taxon>Dentiscutata</taxon>
    </lineage>
</organism>
<name>A0ACA9LIL3_9GLOM</name>